<dbReference type="InterPro" id="IPR036134">
    <property type="entry name" value="Crypto/Photolyase_FAD-like_sf"/>
</dbReference>
<dbReference type="OrthoDB" id="5288100at2"/>
<dbReference type="PANTHER" id="PTHR38657:SF1">
    <property type="entry name" value="SLR1343 PROTEIN"/>
    <property type="match status" value="1"/>
</dbReference>
<sequence>MKTLRLILGDQLNHKHSWYNDPNEDVLYFIAEMRQETDYTVHHIQKVVAFFEAMQHFSEWLQERGHEVTYYKLDDGNNEQRLVKNLEKLIKKHNIEKLEYQLPDEYRLDKQLHDFCKDLSIGSEAYDTEHFLTSRSDLSEFYKGKKEMTMEYFYRDMRKKYDILMVNGKNPEGGKWNFDKSNRKKWNGNAEIPHERGFRKDVSATVKRIEDAGVKTMGSIKKSSFSWPTSREDCLSVLNYFCKNLLVHFGDYQDTMHTEEVFLFHSRISFAMNSKLLHPKEVIDTVIGYWREHKDNIHISQVEGFVRQILGWREYMRGIYWKEMPGYRRSNKLDNQNKLPDFYWTADTNMNCLHHAIDQSLNHAYAHHIQRLMITGNFALLTQCHPDEVDAWYLGIYIDAIEWVEITNTRGMSQFADGGIVATKPYVSSGSYINKMSNYCKDCHYNVSKKTEDDACPFNSLYWNFLDDKREHFKDNQRMNMMMGLLDKMSPEKLSALKERAAKIIENPDNF</sequence>
<evidence type="ECO:0000313" key="2">
    <source>
        <dbReference type="Proteomes" id="UP000255317"/>
    </source>
</evidence>
<evidence type="ECO:0000313" key="1">
    <source>
        <dbReference type="EMBL" id="RDK84665.1"/>
    </source>
</evidence>
<dbReference type="RefSeq" id="WP_115124089.1">
    <property type="nucleotide sequence ID" value="NZ_QRAO01000004.1"/>
</dbReference>
<dbReference type="Gene3D" id="1.10.579.10">
    <property type="entry name" value="DNA Cyclobutane Dipyrimidine Photolyase, subunit A, domain 3"/>
    <property type="match status" value="1"/>
</dbReference>
<dbReference type="Gene3D" id="3.40.50.620">
    <property type="entry name" value="HUPs"/>
    <property type="match status" value="1"/>
</dbReference>
<name>A0A370Q8I5_9FLAO</name>
<organism evidence="1 2">
    <name type="scientific">Marinirhabdus gelatinilytica</name>
    <dbReference type="NCBI Taxonomy" id="1703343"/>
    <lineage>
        <taxon>Bacteria</taxon>
        <taxon>Pseudomonadati</taxon>
        <taxon>Bacteroidota</taxon>
        <taxon>Flavobacteriia</taxon>
        <taxon>Flavobacteriales</taxon>
        <taxon>Flavobacteriaceae</taxon>
    </lineage>
</organism>
<dbReference type="InterPro" id="IPR052551">
    <property type="entry name" value="UV-DNA_repair_photolyase"/>
</dbReference>
<dbReference type="GO" id="GO:0016829">
    <property type="term" value="F:lyase activity"/>
    <property type="evidence" value="ECO:0007669"/>
    <property type="project" value="UniProtKB-KW"/>
</dbReference>
<dbReference type="PANTHER" id="PTHR38657">
    <property type="entry name" value="SLR1343 PROTEIN"/>
    <property type="match status" value="1"/>
</dbReference>
<dbReference type="AlphaFoldDB" id="A0A370Q8I5"/>
<dbReference type="Proteomes" id="UP000255317">
    <property type="component" value="Unassembled WGS sequence"/>
</dbReference>
<protein>
    <submittedName>
        <fullName evidence="1">Deoxyribodipyrimidine photolyase-related protein</fullName>
    </submittedName>
</protein>
<dbReference type="InterPro" id="IPR014729">
    <property type="entry name" value="Rossmann-like_a/b/a_fold"/>
</dbReference>
<keyword evidence="1" id="KW-0456">Lyase</keyword>
<dbReference type="Gene3D" id="1.25.40.80">
    <property type="match status" value="1"/>
</dbReference>
<accession>A0A370Q8I5</accession>
<dbReference type="SUPFAM" id="SSF48173">
    <property type="entry name" value="Cryptochrome/photolyase FAD-binding domain"/>
    <property type="match status" value="1"/>
</dbReference>
<dbReference type="EMBL" id="QRAO01000004">
    <property type="protein sequence ID" value="RDK84665.1"/>
    <property type="molecule type" value="Genomic_DNA"/>
</dbReference>
<keyword evidence="2" id="KW-1185">Reference proteome</keyword>
<gene>
    <name evidence="1" type="ORF">C8D94_10437</name>
</gene>
<reference evidence="1 2" key="1">
    <citation type="submission" date="2018-07" db="EMBL/GenBank/DDBJ databases">
        <title>Genomic Encyclopedia of Type Strains, Phase IV (KMG-IV): sequencing the most valuable type-strain genomes for metagenomic binning, comparative biology and taxonomic classification.</title>
        <authorList>
            <person name="Goeker M."/>
        </authorList>
    </citation>
    <scope>NUCLEOTIDE SEQUENCE [LARGE SCALE GENOMIC DNA]</scope>
    <source>
        <strain evidence="1 2">DSM 101478</strain>
    </source>
</reference>
<comment type="caution">
    <text evidence="1">The sequence shown here is derived from an EMBL/GenBank/DDBJ whole genome shotgun (WGS) entry which is preliminary data.</text>
</comment>
<dbReference type="Gene3D" id="1.10.10.1710">
    <property type="entry name" value="Deoxyribodipyrimidine photolyase-related"/>
    <property type="match status" value="1"/>
</dbReference>
<dbReference type="Pfam" id="PF04244">
    <property type="entry name" value="DPRP"/>
    <property type="match status" value="1"/>
</dbReference>
<proteinExistence type="predicted"/>
<dbReference type="InterPro" id="IPR007357">
    <property type="entry name" value="PhrB-like"/>
</dbReference>